<feature type="domain" description="DUF5642" evidence="1">
    <location>
        <begin position="68"/>
        <end position="251"/>
    </location>
</feature>
<protein>
    <recommendedName>
        <fullName evidence="1">DUF5642 domain-containing protein</fullName>
    </recommendedName>
</protein>
<organism evidence="2 3">
    <name type="scientific">Mycobacterium mantenii</name>
    <dbReference type="NCBI Taxonomy" id="560555"/>
    <lineage>
        <taxon>Bacteria</taxon>
        <taxon>Bacillati</taxon>
        <taxon>Actinomycetota</taxon>
        <taxon>Actinomycetes</taxon>
        <taxon>Mycobacteriales</taxon>
        <taxon>Mycobacteriaceae</taxon>
        <taxon>Mycobacterium</taxon>
        <taxon>Mycobacterium avium complex (MAC)</taxon>
    </lineage>
</organism>
<gene>
    <name evidence="2" type="ORF">MMAN_53310</name>
</gene>
<name>A0ABM7K0D2_MYCNT</name>
<evidence type="ECO:0000313" key="2">
    <source>
        <dbReference type="EMBL" id="BBY41197.1"/>
    </source>
</evidence>
<reference evidence="2 3" key="1">
    <citation type="journal article" date="2019" name="Emerg. Microbes Infect.">
        <title>Comprehensive subspecies identification of 175 nontuberculous mycobacteria species based on 7547 genomic profiles.</title>
        <authorList>
            <person name="Matsumoto Y."/>
            <person name="Kinjo T."/>
            <person name="Motooka D."/>
            <person name="Nabeya D."/>
            <person name="Jung N."/>
            <person name="Uechi K."/>
            <person name="Horii T."/>
            <person name="Iida T."/>
            <person name="Fujita J."/>
            <person name="Nakamura S."/>
        </authorList>
    </citation>
    <scope>NUCLEOTIDE SEQUENCE [LARGE SCALE GENOMIC DNA]</scope>
    <source>
        <strain evidence="2 3">JCM 18113</strain>
    </source>
</reference>
<dbReference type="InterPro" id="IPR041313">
    <property type="entry name" value="DUF5642"/>
</dbReference>
<sequence length="252" mass="25944">MVPPTAALVWEAGHGRVLCYQLLMRPFRIGPASILVLTTVIAACGHSSARAPSATSTRSAPTSAVAVNPANIKRVVRDLPPGYEVTTGIPSAASPRVIWSLGDDLQAKPAKCGALADPGNGRDQSAQGVSGSGSGGIVDAVVVALPGPVDFPADLVTACAQWAETAGRTVVHIHLTDPPHIDGAETVGMVADVRSSVESGTEIDSRTYTFTAYLGNYYAFTTLTTDPGSALPVLPPEFAADLLAKTVSTLRS</sequence>
<evidence type="ECO:0000313" key="3">
    <source>
        <dbReference type="Proteomes" id="UP000465812"/>
    </source>
</evidence>
<evidence type="ECO:0000259" key="1">
    <source>
        <dbReference type="Pfam" id="PF18702"/>
    </source>
</evidence>
<proteinExistence type="predicted"/>
<dbReference type="EMBL" id="AP022590">
    <property type="protein sequence ID" value="BBY41197.1"/>
    <property type="molecule type" value="Genomic_DNA"/>
</dbReference>
<keyword evidence="3" id="KW-1185">Reference proteome</keyword>
<dbReference type="Proteomes" id="UP000465812">
    <property type="component" value="Chromosome"/>
</dbReference>
<accession>A0ABM7K0D2</accession>
<dbReference type="Pfam" id="PF18702">
    <property type="entry name" value="DUF5642"/>
    <property type="match status" value="1"/>
</dbReference>